<dbReference type="AlphaFoldDB" id="A0A517N1U2"/>
<keyword evidence="4" id="KW-1185">Reference proteome</keyword>
<evidence type="ECO:0000313" key="3">
    <source>
        <dbReference type="EMBL" id="QDT01106.1"/>
    </source>
</evidence>
<protein>
    <recommendedName>
        <fullName evidence="5">DUF3618 domain-containing protein</fullName>
    </recommendedName>
</protein>
<keyword evidence="2" id="KW-0812">Transmembrane</keyword>
<dbReference type="KEGG" id="amob:HG15A2_44480"/>
<dbReference type="OrthoDB" id="213584at2"/>
<evidence type="ECO:0000256" key="1">
    <source>
        <dbReference type="SAM" id="MobiDB-lite"/>
    </source>
</evidence>
<organism evidence="3 4">
    <name type="scientific">Adhaeretor mobilis</name>
    <dbReference type="NCBI Taxonomy" id="1930276"/>
    <lineage>
        <taxon>Bacteria</taxon>
        <taxon>Pseudomonadati</taxon>
        <taxon>Planctomycetota</taxon>
        <taxon>Planctomycetia</taxon>
        <taxon>Pirellulales</taxon>
        <taxon>Lacipirellulaceae</taxon>
        <taxon>Adhaeretor</taxon>
    </lineage>
</organism>
<keyword evidence="2" id="KW-0472">Membrane</keyword>
<evidence type="ECO:0000313" key="4">
    <source>
        <dbReference type="Proteomes" id="UP000319852"/>
    </source>
</evidence>
<accession>A0A517N1U2</accession>
<gene>
    <name evidence="3" type="ORF">HG15A2_44480</name>
</gene>
<reference evidence="3 4" key="1">
    <citation type="submission" date="2019-02" db="EMBL/GenBank/DDBJ databases">
        <title>Deep-cultivation of Planctomycetes and their phenomic and genomic characterization uncovers novel biology.</title>
        <authorList>
            <person name="Wiegand S."/>
            <person name="Jogler M."/>
            <person name="Boedeker C."/>
            <person name="Pinto D."/>
            <person name="Vollmers J."/>
            <person name="Rivas-Marin E."/>
            <person name="Kohn T."/>
            <person name="Peeters S.H."/>
            <person name="Heuer A."/>
            <person name="Rast P."/>
            <person name="Oberbeckmann S."/>
            <person name="Bunk B."/>
            <person name="Jeske O."/>
            <person name="Meyerdierks A."/>
            <person name="Storesund J.E."/>
            <person name="Kallscheuer N."/>
            <person name="Luecker S."/>
            <person name="Lage O.M."/>
            <person name="Pohl T."/>
            <person name="Merkel B.J."/>
            <person name="Hornburger P."/>
            <person name="Mueller R.-W."/>
            <person name="Bruemmer F."/>
            <person name="Labrenz M."/>
            <person name="Spormann A.M."/>
            <person name="Op den Camp H."/>
            <person name="Overmann J."/>
            <person name="Amann R."/>
            <person name="Jetten M.S.M."/>
            <person name="Mascher T."/>
            <person name="Medema M.H."/>
            <person name="Devos D.P."/>
            <person name="Kaster A.-K."/>
            <person name="Ovreas L."/>
            <person name="Rohde M."/>
            <person name="Galperin M.Y."/>
            <person name="Jogler C."/>
        </authorList>
    </citation>
    <scope>NUCLEOTIDE SEQUENCE [LARGE SCALE GENOMIC DNA]</scope>
    <source>
        <strain evidence="3 4">HG15A2</strain>
    </source>
</reference>
<feature type="transmembrane region" description="Helical" evidence="2">
    <location>
        <begin position="45"/>
        <end position="61"/>
    </location>
</feature>
<dbReference type="Proteomes" id="UP000319852">
    <property type="component" value="Chromosome"/>
</dbReference>
<evidence type="ECO:0008006" key="5">
    <source>
        <dbReference type="Google" id="ProtNLM"/>
    </source>
</evidence>
<name>A0A517N1U2_9BACT</name>
<dbReference type="RefSeq" id="WP_145063062.1">
    <property type="nucleotide sequence ID" value="NZ_CP036263.1"/>
</dbReference>
<dbReference type="EMBL" id="CP036263">
    <property type="protein sequence ID" value="QDT01106.1"/>
    <property type="molecule type" value="Genomic_DNA"/>
</dbReference>
<evidence type="ECO:0000256" key="2">
    <source>
        <dbReference type="SAM" id="Phobius"/>
    </source>
</evidence>
<feature type="region of interest" description="Disordered" evidence="1">
    <location>
        <begin position="130"/>
        <end position="150"/>
    </location>
</feature>
<proteinExistence type="predicted"/>
<keyword evidence="2" id="KW-1133">Transmembrane helix</keyword>
<sequence>MDKKTNADELRERMSTLRRELHADFEQVGQQVRDRTDWRYYVRRYPWLVAGAATVVGYALVPRPIRKIVPDAATLARLAKQEKLVVAPKSKASRTSGLSAQLLTLAATGLSRAAMGYLTAKAGEMTGKVAEAREKAEDGGADTPAYPRPK</sequence>